<reference evidence="2" key="1">
    <citation type="submission" date="2024-02" db="UniProtKB">
        <authorList>
            <consortium name="WormBaseParasite"/>
        </authorList>
    </citation>
    <scope>IDENTIFICATION</scope>
</reference>
<dbReference type="Proteomes" id="UP000035681">
    <property type="component" value="Unplaced"/>
</dbReference>
<name>A0AAF5DL23_STRER</name>
<sequence>MANINIDFYKHETIINNTVVEENKEIKYNILCPVEFEENIQQINIKKCSNKYKLIITYMKAKLRNVLKILKITKCFINNILSTVIKGNLTNKEVPVFKKIIYDIVSYTTTPEQRKVYGAII</sequence>
<evidence type="ECO:0000313" key="2">
    <source>
        <dbReference type="WBParaSite" id="TCONS_00013677.p1"/>
    </source>
</evidence>
<organism evidence="1 2">
    <name type="scientific">Strongyloides stercoralis</name>
    <name type="common">Threadworm</name>
    <dbReference type="NCBI Taxonomy" id="6248"/>
    <lineage>
        <taxon>Eukaryota</taxon>
        <taxon>Metazoa</taxon>
        <taxon>Ecdysozoa</taxon>
        <taxon>Nematoda</taxon>
        <taxon>Chromadorea</taxon>
        <taxon>Rhabditida</taxon>
        <taxon>Tylenchina</taxon>
        <taxon>Panagrolaimomorpha</taxon>
        <taxon>Strongyloidoidea</taxon>
        <taxon>Strongyloididae</taxon>
        <taxon>Strongyloides</taxon>
    </lineage>
</organism>
<evidence type="ECO:0000313" key="1">
    <source>
        <dbReference type="Proteomes" id="UP000035681"/>
    </source>
</evidence>
<proteinExistence type="predicted"/>
<accession>A0AAF5DL23</accession>
<dbReference type="AlphaFoldDB" id="A0AAF5DL23"/>
<dbReference type="WBParaSite" id="TCONS_00013677.p1">
    <property type="protein sequence ID" value="TCONS_00013677.p1"/>
    <property type="gene ID" value="XLOC_008518"/>
</dbReference>
<keyword evidence="1" id="KW-1185">Reference proteome</keyword>
<protein>
    <submittedName>
        <fullName evidence="2">Uncharacterized protein</fullName>
    </submittedName>
</protein>